<proteinExistence type="predicted"/>
<evidence type="ECO:0000313" key="2">
    <source>
        <dbReference type="Proteomes" id="UP001139095"/>
    </source>
</evidence>
<dbReference type="Pfam" id="PF11162">
    <property type="entry name" value="DUF2946"/>
    <property type="match status" value="1"/>
</dbReference>
<gene>
    <name evidence="1" type="ORF">LG368_09735</name>
</gene>
<accession>A0A9X1IQB2</accession>
<dbReference type="InterPro" id="IPR021333">
    <property type="entry name" value="DUF2946"/>
</dbReference>
<reference evidence="1" key="1">
    <citation type="submission" date="2021-10" db="EMBL/GenBank/DDBJ databases">
        <title>Marinomonas pontica sp. nov., isolated from the Black Sea.</title>
        <authorList>
            <person name="Zhao L.-H."/>
            <person name="Xue J.-H."/>
        </authorList>
    </citation>
    <scope>NUCLEOTIDE SEQUENCE</scope>
    <source>
        <strain evidence="1">E8</strain>
    </source>
</reference>
<keyword evidence="2" id="KW-1185">Reference proteome</keyword>
<evidence type="ECO:0000313" key="1">
    <source>
        <dbReference type="EMBL" id="MCB5162181.1"/>
    </source>
</evidence>
<dbReference type="AlphaFoldDB" id="A0A9X1IQB2"/>
<dbReference type="EMBL" id="JAJATW010000013">
    <property type="protein sequence ID" value="MCB5162181.1"/>
    <property type="molecule type" value="Genomic_DNA"/>
</dbReference>
<comment type="caution">
    <text evidence="1">The sequence shown here is derived from an EMBL/GenBank/DDBJ whole genome shotgun (WGS) entry which is preliminary data.</text>
</comment>
<protein>
    <submittedName>
        <fullName evidence="1">DUF2946 domain-containing protein</fullName>
    </submittedName>
</protein>
<sequence length="141" mass="15838">MPNIIRIKPAIIAYICLFAILMLTLGPLVAQIKTPTMSPLLMHTMPSAAQMVSSHHHDSSHEDHHAGMSMHHAGMDGMAWDERCGYCELNHNFPLVINHLPIIKEVSSSLSQRSKQWVRAAFRSDTLFLLALKRAPPRHLT</sequence>
<dbReference type="RefSeq" id="WP_226754534.1">
    <property type="nucleotide sequence ID" value="NZ_JAJATW010000013.1"/>
</dbReference>
<name>A0A9X1IQB2_9GAMM</name>
<dbReference type="Proteomes" id="UP001139095">
    <property type="component" value="Unassembled WGS sequence"/>
</dbReference>
<organism evidence="1 2">
    <name type="scientific">Marinomonas algarum</name>
    <dbReference type="NCBI Taxonomy" id="2883105"/>
    <lineage>
        <taxon>Bacteria</taxon>
        <taxon>Pseudomonadati</taxon>
        <taxon>Pseudomonadota</taxon>
        <taxon>Gammaproteobacteria</taxon>
        <taxon>Oceanospirillales</taxon>
        <taxon>Oceanospirillaceae</taxon>
        <taxon>Marinomonas</taxon>
    </lineage>
</organism>